<evidence type="ECO:0008006" key="4">
    <source>
        <dbReference type="Google" id="ProtNLM"/>
    </source>
</evidence>
<keyword evidence="1" id="KW-0732">Signal</keyword>
<protein>
    <recommendedName>
        <fullName evidence="4">Lipoprotein</fullName>
    </recommendedName>
</protein>
<gene>
    <name evidence="2" type="ORF">NOX80_13015</name>
</gene>
<name>A0ABY5IPH9_9FLAO</name>
<dbReference type="EMBL" id="CP101751">
    <property type="protein sequence ID" value="UUC44549.1"/>
    <property type="molecule type" value="Genomic_DNA"/>
</dbReference>
<organism evidence="2 3">
    <name type="scientific">Flavobacterium cerinum</name>
    <dbReference type="NCBI Taxonomy" id="2502784"/>
    <lineage>
        <taxon>Bacteria</taxon>
        <taxon>Pseudomonadati</taxon>
        <taxon>Bacteroidota</taxon>
        <taxon>Flavobacteriia</taxon>
        <taxon>Flavobacteriales</taxon>
        <taxon>Flavobacteriaceae</taxon>
        <taxon>Flavobacterium</taxon>
    </lineage>
</organism>
<evidence type="ECO:0000256" key="1">
    <source>
        <dbReference type="SAM" id="SignalP"/>
    </source>
</evidence>
<feature type="chain" id="PRO_5045504226" description="Lipoprotein" evidence="1">
    <location>
        <begin position="26"/>
        <end position="223"/>
    </location>
</feature>
<dbReference type="RefSeq" id="WP_256550227.1">
    <property type="nucleotide sequence ID" value="NZ_CP101751.1"/>
</dbReference>
<feature type="signal peptide" evidence="1">
    <location>
        <begin position="1"/>
        <end position="25"/>
    </location>
</feature>
<dbReference type="Proteomes" id="UP001059844">
    <property type="component" value="Chromosome"/>
</dbReference>
<accession>A0ABY5IPH9</accession>
<reference evidence="2" key="1">
    <citation type="submission" date="2022-07" db="EMBL/GenBank/DDBJ databases">
        <title>Isolation, identification, and degradation of a PFOSA degrading strain from sewage treatment plant.</title>
        <authorList>
            <person name="Zhang L."/>
            <person name="Huo Y."/>
        </authorList>
    </citation>
    <scope>NUCLEOTIDE SEQUENCE</scope>
    <source>
        <strain evidence="2">C1</strain>
    </source>
</reference>
<keyword evidence="3" id="KW-1185">Reference proteome</keyword>
<sequence length="223" mass="25286">MKRLKQLINSILLFVILLICTNCQNSDLELETATQISDLSMNRINTVVNMRINYLSKLLEQKYNDLLYEKSQNHTPTEDDLKIFFVDNTFVTDKIENTYTIFWRTISEIAKEENIEKINTYITNSIDKIKISRDLRLEQKEILLVEFITAKEFISIVYQNFNNTKSFDVVNYKRSKSFWCGLSIAGNAVATVGLVSCIGTGGLGCAAAVAGKVISYVSIFGSC</sequence>
<evidence type="ECO:0000313" key="3">
    <source>
        <dbReference type="Proteomes" id="UP001059844"/>
    </source>
</evidence>
<proteinExistence type="predicted"/>
<evidence type="ECO:0000313" key="2">
    <source>
        <dbReference type="EMBL" id="UUC44549.1"/>
    </source>
</evidence>